<keyword evidence="4" id="KW-1185">Reference proteome</keyword>
<reference evidence="3 4" key="1">
    <citation type="submission" date="2016-10" db="EMBL/GenBank/DDBJ databases">
        <authorList>
            <person name="Varghese N."/>
            <person name="Submissions S."/>
        </authorList>
    </citation>
    <scope>NUCLEOTIDE SEQUENCE [LARGE SCALE GENOMIC DNA]</scope>
    <source>
        <strain evidence="3 4">DSM 16525</strain>
    </source>
</reference>
<feature type="compositionally biased region" description="Low complexity" evidence="1">
    <location>
        <begin position="62"/>
        <end position="76"/>
    </location>
</feature>
<organism evidence="2 5">
    <name type="scientific">Myxococcus fulvus</name>
    <dbReference type="NCBI Taxonomy" id="33"/>
    <lineage>
        <taxon>Bacteria</taxon>
        <taxon>Pseudomonadati</taxon>
        <taxon>Myxococcota</taxon>
        <taxon>Myxococcia</taxon>
        <taxon>Myxococcales</taxon>
        <taxon>Cystobacterineae</taxon>
        <taxon>Myxococcaceae</taxon>
        <taxon>Myxococcus</taxon>
    </lineage>
</organism>
<evidence type="ECO:0000256" key="1">
    <source>
        <dbReference type="SAM" id="MobiDB-lite"/>
    </source>
</evidence>
<evidence type="ECO:0000313" key="2">
    <source>
        <dbReference type="EMBL" id="GEN08672.1"/>
    </source>
</evidence>
<dbReference type="Proteomes" id="UP000183760">
    <property type="component" value="Unassembled WGS sequence"/>
</dbReference>
<proteinExistence type="predicted"/>
<accession>A0A511T532</accession>
<feature type="compositionally biased region" description="Acidic residues" evidence="1">
    <location>
        <begin position="134"/>
        <end position="146"/>
    </location>
</feature>
<feature type="region of interest" description="Disordered" evidence="1">
    <location>
        <begin position="48"/>
        <end position="146"/>
    </location>
</feature>
<dbReference type="EMBL" id="BJXR01000030">
    <property type="protein sequence ID" value="GEN08672.1"/>
    <property type="molecule type" value="Genomic_DNA"/>
</dbReference>
<sequence length="442" mass="46854">MGGWRLDELGRRGLLVAVLVGGPALATPAPEGGVEAGASGSAASVDALSGGVVDGVEPVDSGPPEGSEPLEPTPSLTEGALAQALPPRIQPGDSPDAAPPTPTTSAAPTLEPAKTAAEQKKKKKKKPGAQQEDSIGEDATALDDTPDEEIQTVRVFGRVYAQASADQREKYARTLSINSARVGVATSLPNLEAEVSADLADANMLKDAFVRLSDDNKRFRLYGGQFKAPFLQRRLEGAWSLPIQGRGLVEDYLGDVHELGGRRLGLMGEVRLKGLWDLRVSAGAFQGSRDELGVRTKEDLAGRITVRPLKKMLTLGVSTYVAEALDRARRHAMAADAELKFGAFHVTGEVVTGRLPVGPFTAQLLLASWTLPVTTEWALQPVVGAEGLQLRGEVEGRGHSLLGGLNLLLGSRFRGQFQVERALRPGDEAPGLEYSLQLATRF</sequence>
<protein>
    <submittedName>
        <fullName evidence="2">Uncharacterized protein</fullName>
    </submittedName>
</protein>
<evidence type="ECO:0000313" key="5">
    <source>
        <dbReference type="Proteomes" id="UP000321514"/>
    </source>
</evidence>
<dbReference type="STRING" id="1334629.MFUL124B02_16265"/>
<reference evidence="2 5" key="2">
    <citation type="submission" date="2019-07" db="EMBL/GenBank/DDBJ databases">
        <title>Whole genome shotgun sequence of Myxococcus fulvus NBRC 100333.</title>
        <authorList>
            <person name="Hosoyama A."/>
            <person name="Uohara A."/>
            <person name="Ohji S."/>
            <person name="Ichikawa N."/>
        </authorList>
    </citation>
    <scope>NUCLEOTIDE SEQUENCE [LARGE SCALE GENOMIC DNA]</scope>
    <source>
        <strain evidence="2 5">NBRC 100333</strain>
    </source>
</reference>
<dbReference type="EMBL" id="FOIB01000008">
    <property type="protein sequence ID" value="SEU30051.1"/>
    <property type="molecule type" value="Genomic_DNA"/>
</dbReference>
<comment type="caution">
    <text evidence="2">The sequence shown here is derived from an EMBL/GenBank/DDBJ whole genome shotgun (WGS) entry which is preliminary data.</text>
</comment>
<name>A0A511T532_MYXFU</name>
<gene>
    <name evidence="2" type="ORF">MFU01_37090</name>
    <name evidence="3" type="ORF">SAMN05443572_108286</name>
</gene>
<dbReference type="OrthoDB" id="5495250at2"/>
<evidence type="ECO:0000313" key="4">
    <source>
        <dbReference type="Proteomes" id="UP000183760"/>
    </source>
</evidence>
<evidence type="ECO:0000313" key="3">
    <source>
        <dbReference type="EMBL" id="SEU30051.1"/>
    </source>
</evidence>
<dbReference type="Proteomes" id="UP000321514">
    <property type="component" value="Unassembled WGS sequence"/>
</dbReference>
<dbReference type="Gene3D" id="2.40.160.10">
    <property type="entry name" value="Porin"/>
    <property type="match status" value="1"/>
</dbReference>
<dbReference type="InterPro" id="IPR023614">
    <property type="entry name" value="Porin_dom_sf"/>
</dbReference>
<dbReference type="AlphaFoldDB" id="A0A511T532"/>